<evidence type="ECO:0000313" key="1">
    <source>
        <dbReference type="EMBL" id="NOV42581.1"/>
    </source>
</evidence>
<accession>A0A6M2DBJ3</accession>
<proteinExistence type="predicted"/>
<dbReference type="EMBL" id="GHWJ01009844">
    <property type="protein sequence ID" value="NOV42581.1"/>
    <property type="molecule type" value="Transcribed_RNA"/>
</dbReference>
<protein>
    <submittedName>
        <fullName evidence="1">Uncharacterized protein</fullName>
    </submittedName>
</protein>
<sequence length="135" mass="15215">MVSRRGVVVFVNRVLSACVQCFLCVLSYSNVTNSWWQRDERCRRRPACRMVAPANKVFDEARAATACCVRFVSFFRVCAGLCVPVTIFVCVKQLAAASRTMPNTCCVPHYRSSYRGTAEKVSPFVFPSDPESREQ</sequence>
<name>A0A6M2DBJ3_RHIMP</name>
<reference evidence="1" key="1">
    <citation type="submission" date="2019-09" db="EMBL/GenBank/DDBJ databases">
        <title>Organ-specific transcriptomic study of the physiology of the cattle tick, Rhipicephalus microplus.</title>
        <authorList>
            <person name="Tirloni L."/>
            <person name="Braz G."/>
            <person name="Gandara A.C.P."/>
            <person name="Sabadin G.A."/>
            <person name="da Silva R.M."/>
            <person name="Guizzo M.G."/>
            <person name="Machado J.A."/>
            <person name="Costa E.P."/>
            <person name="Gomes H.F."/>
            <person name="Moraes J."/>
            <person name="Mota M.B.S."/>
            <person name="Mesquita R.D."/>
            <person name="Alvarenga P.H."/>
            <person name="Alves F."/>
            <person name="Seixas A."/>
            <person name="da Fonseca R.N."/>
            <person name="Fogaca A."/>
            <person name="Logullo C."/>
            <person name="Tanaka A."/>
            <person name="Daffre S."/>
            <person name="Termignoni C."/>
            <person name="Vaz I.S.Jr."/>
            <person name="Oliveira P.L."/>
            <person name="Ribeiro J.M."/>
        </authorList>
    </citation>
    <scope>NUCLEOTIDE SEQUENCE</scope>
    <source>
        <strain evidence="1">Porto Alegre</strain>
    </source>
</reference>
<dbReference type="AlphaFoldDB" id="A0A6M2DBJ3"/>
<organism evidence="1">
    <name type="scientific">Rhipicephalus microplus</name>
    <name type="common">Cattle tick</name>
    <name type="synonym">Boophilus microplus</name>
    <dbReference type="NCBI Taxonomy" id="6941"/>
    <lineage>
        <taxon>Eukaryota</taxon>
        <taxon>Metazoa</taxon>
        <taxon>Ecdysozoa</taxon>
        <taxon>Arthropoda</taxon>
        <taxon>Chelicerata</taxon>
        <taxon>Arachnida</taxon>
        <taxon>Acari</taxon>
        <taxon>Parasitiformes</taxon>
        <taxon>Ixodida</taxon>
        <taxon>Ixodoidea</taxon>
        <taxon>Ixodidae</taxon>
        <taxon>Rhipicephalinae</taxon>
        <taxon>Rhipicephalus</taxon>
        <taxon>Boophilus</taxon>
    </lineage>
</organism>